<dbReference type="PANTHER" id="PTHR23509">
    <property type="entry name" value="PA-PL1 PHOSPHOLIPASE FAMILY"/>
    <property type="match status" value="1"/>
</dbReference>
<dbReference type="InterPro" id="IPR058055">
    <property type="entry name" value="PA-PLA1"/>
</dbReference>
<reference evidence="1 2" key="1">
    <citation type="submission" date="2014-04" db="EMBL/GenBank/DDBJ databases">
        <authorList>
            <consortium name="International Citrus Genome Consortium"/>
            <person name="Gmitter F."/>
            <person name="Chen C."/>
            <person name="Farmerie W."/>
            <person name="Harkins T."/>
            <person name="Desany B."/>
            <person name="Mohiuddin M."/>
            <person name="Kodira C."/>
            <person name="Borodovsky M."/>
            <person name="Lomsadze A."/>
            <person name="Burns P."/>
            <person name="Jenkins J."/>
            <person name="Prochnik S."/>
            <person name="Shu S."/>
            <person name="Chapman J."/>
            <person name="Pitluck S."/>
            <person name="Schmutz J."/>
            <person name="Rokhsar D."/>
        </authorList>
    </citation>
    <scope>NUCLEOTIDE SEQUENCE</scope>
</reference>
<evidence type="ECO:0008006" key="3">
    <source>
        <dbReference type="Google" id="ProtNLM"/>
    </source>
</evidence>
<evidence type="ECO:0000313" key="2">
    <source>
        <dbReference type="Proteomes" id="UP000027120"/>
    </source>
</evidence>
<sequence length="212" mass="24579">MVEHLLQREEELLSNWWKEYAECSEGPRERASSIKKSDVQASLTESVRSAELYEVEEERVGVPVKGGLYEVDLVRRHCFPVYWNGDNRRVLRGHWFARKGGLDWLPIREDVAEQLEIAYRSQVWHRRTFNLLDFLQLELTCKALLQYIYFLGLHALFTGEDDTWEAWLNVDASGFSSIISFSGNGIKLRRGYSQTISANPSKVLVLLLLVIE</sequence>
<proteinExistence type="predicted"/>
<accession>A0A067EKN5</accession>
<organism evidence="1 2">
    <name type="scientific">Citrus sinensis</name>
    <name type="common">Sweet orange</name>
    <name type="synonym">Citrus aurantium var. sinensis</name>
    <dbReference type="NCBI Taxonomy" id="2711"/>
    <lineage>
        <taxon>Eukaryota</taxon>
        <taxon>Viridiplantae</taxon>
        <taxon>Streptophyta</taxon>
        <taxon>Embryophyta</taxon>
        <taxon>Tracheophyta</taxon>
        <taxon>Spermatophyta</taxon>
        <taxon>Magnoliopsida</taxon>
        <taxon>eudicotyledons</taxon>
        <taxon>Gunneridae</taxon>
        <taxon>Pentapetalae</taxon>
        <taxon>rosids</taxon>
        <taxon>malvids</taxon>
        <taxon>Sapindales</taxon>
        <taxon>Rutaceae</taxon>
        <taxon>Aurantioideae</taxon>
        <taxon>Citrus</taxon>
    </lineage>
</organism>
<keyword evidence="2" id="KW-1185">Reference proteome</keyword>
<name>A0A067EKN5_CITSI</name>
<gene>
    <name evidence="1" type="ORF">CISIN_1g028207mg</name>
</gene>
<dbReference type="PANTHER" id="PTHR23509:SF10">
    <property type="entry name" value="LD21067P"/>
    <property type="match status" value="1"/>
</dbReference>
<evidence type="ECO:0000313" key="1">
    <source>
        <dbReference type="EMBL" id="KDO51752.1"/>
    </source>
</evidence>
<dbReference type="EMBL" id="KK785048">
    <property type="protein sequence ID" value="KDO51752.1"/>
    <property type="molecule type" value="Genomic_DNA"/>
</dbReference>
<dbReference type="Proteomes" id="UP000027120">
    <property type="component" value="Unassembled WGS sequence"/>
</dbReference>
<protein>
    <recommendedName>
        <fullName evidence="3">DDHD domain-containing protein</fullName>
    </recommendedName>
</protein>
<dbReference type="STRING" id="2711.A0A067EKN5"/>
<dbReference type="AlphaFoldDB" id="A0A067EKN5"/>